<evidence type="ECO:0000256" key="2">
    <source>
        <dbReference type="ARBA" id="ARBA00007727"/>
    </source>
</evidence>
<dbReference type="eggNOG" id="ENOG502QTQP">
    <property type="taxonomic scope" value="Eukaryota"/>
</dbReference>
<dbReference type="GO" id="GO:0016020">
    <property type="term" value="C:membrane"/>
    <property type="evidence" value="ECO:0007669"/>
    <property type="project" value="UniProtKB-SubCell"/>
</dbReference>
<evidence type="ECO:0000256" key="4">
    <source>
        <dbReference type="ARBA" id="ARBA00022968"/>
    </source>
</evidence>
<dbReference type="STRING" id="71139.A0A059A8P0"/>
<keyword evidence="4" id="KW-0735">Signal-anchor</keyword>
<dbReference type="InterPro" id="IPR026057">
    <property type="entry name" value="TBL_C"/>
</dbReference>
<evidence type="ECO:0000256" key="1">
    <source>
        <dbReference type="ARBA" id="ARBA00004167"/>
    </source>
</evidence>
<evidence type="ECO:0000256" key="6">
    <source>
        <dbReference type="ARBA" id="ARBA00023136"/>
    </source>
</evidence>
<proteinExistence type="inferred from homology"/>
<protein>
    <submittedName>
        <fullName evidence="9">Uncharacterized protein</fullName>
    </submittedName>
</protein>
<organism evidence="9">
    <name type="scientific">Eucalyptus grandis</name>
    <name type="common">Flooded gum</name>
    <dbReference type="NCBI Taxonomy" id="71139"/>
    <lineage>
        <taxon>Eukaryota</taxon>
        <taxon>Viridiplantae</taxon>
        <taxon>Streptophyta</taxon>
        <taxon>Embryophyta</taxon>
        <taxon>Tracheophyta</taxon>
        <taxon>Spermatophyta</taxon>
        <taxon>Magnoliopsida</taxon>
        <taxon>eudicotyledons</taxon>
        <taxon>Gunneridae</taxon>
        <taxon>Pentapetalae</taxon>
        <taxon>rosids</taxon>
        <taxon>malvids</taxon>
        <taxon>Myrtales</taxon>
        <taxon>Myrtaceae</taxon>
        <taxon>Myrtoideae</taxon>
        <taxon>Eucalypteae</taxon>
        <taxon>Eucalyptus</taxon>
    </lineage>
</organism>
<feature type="domain" description="Trichome birefringence-like C-terminal" evidence="7">
    <location>
        <begin position="132"/>
        <end position="418"/>
    </location>
</feature>
<dbReference type="Pfam" id="PF13839">
    <property type="entry name" value="PC-Esterase"/>
    <property type="match status" value="1"/>
</dbReference>
<keyword evidence="3" id="KW-0812">Transmembrane</keyword>
<dbReference type="OrthoDB" id="1932925at2759"/>
<dbReference type="EMBL" id="KK198762">
    <property type="protein sequence ID" value="KCW50432.1"/>
    <property type="molecule type" value="Genomic_DNA"/>
</dbReference>
<dbReference type="InParanoid" id="A0A059A8P0"/>
<dbReference type="InterPro" id="IPR029962">
    <property type="entry name" value="TBL"/>
</dbReference>
<dbReference type="GO" id="GO:0016413">
    <property type="term" value="F:O-acetyltransferase activity"/>
    <property type="evidence" value="ECO:0000318"/>
    <property type="project" value="GO_Central"/>
</dbReference>
<evidence type="ECO:0000256" key="3">
    <source>
        <dbReference type="ARBA" id="ARBA00022692"/>
    </source>
</evidence>
<name>A0A059A8P0_EUCGR</name>
<dbReference type="InterPro" id="IPR025846">
    <property type="entry name" value="TBL_N"/>
</dbReference>
<evidence type="ECO:0000256" key="5">
    <source>
        <dbReference type="ARBA" id="ARBA00022989"/>
    </source>
</evidence>
<dbReference type="GO" id="GO:0005794">
    <property type="term" value="C:Golgi apparatus"/>
    <property type="evidence" value="ECO:0000318"/>
    <property type="project" value="GO_Central"/>
</dbReference>
<keyword evidence="6" id="KW-0472">Membrane</keyword>
<dbReference type="Pfam" id="PF14416">
    <property type="entry name" value="PMR5N"/>
    <property type="match status" value="1"/>
</dbReference>
<dbReference type="OMA" id="PHADEDY"/>
<dbReference type="PANTHER" id="PTHR32285">
    <property type="entry name" value="PROTEIN TRICHOME BIREFRINGENCE-LIKE 9-RELATED"/>
    <property type="match status" value="1"/>
</dbReference>
<evidence type="ECO:0000313" key="9">
    <source>
        <dbReference type="EMBL" id="KCW50432.1"/>
    </source>
</evidence>
<feature type="domain" description="Trichome birefringence-like N-terminal" evidence="8">
    <location>
        <begin position="78"/>
        <end position="131"/>
    </location>
</feature>
<dbReference type="PANTHER" id="PTHR32285:SF62">
    <property type="entry name" value="PROTEIN TRICHOME BIREFRINGENCE-LIKE 33"/>
    <property type="match status" value="1"/>
</dbReference>
<gene>
    <name evidence="9" type="ORF">EUGRSUZ_J00171</name>
</gene>
<sequence>MKPLIKASSSSSPSSALRKASVSPYLFVSLAFLLFVAVLYGENLCMFGQQLQLSRPLSRTEKKYDEALPFAIGEAAEGCDIFRGRWVRDKSTRLHYEESQCPYIQPQLTCQAHGRPDKEYQFWRWQPHGCSLPSFNATLMLETLRGKRMMFVGDSLNRGQFVSMVCLLQTVIPEGAKTMETFGSLQVFTAKDYNATVEFYWAPFLLESNSDNAIVHRVPDRMVRKGSINKHGKHWKGVDIIVFNTYLWWMTGMKMKVLKGSFDDEVKDFVELSTEDAYRMALKSMVRWTQKNMDPKKTRAFFVTMSPLHTKSTEWGGAPGGNCYNETAMIEDPNYWGSDCSKSIMRVIGQVFSKAEVPITVLNITQLSSYRKDAHTSIHKKQWNPLTPEQLANPVSYADCVHWCLPGLHDTWNELLFTRLFYP</sequence>
<accession>A0A059A8P0</accession>
<dbReference type="Gramene" id="KCW50432">
    <property type="protein sequence ID" value="KCW50432"/>
    <property type="gene ID" value="EUGRSUZ_J00171"/>
</dbReference>
<comment type="subcellular location">
    <subcellularLocation>
        <location evidence="1">Membrane</location>
        <topology evidence="1">Single-pass membrane protein</topology>
    </subcellularLocation>
</comment>
<comment type="similarity">
    <text evidence="2">Belongs to the PC-esterase family. TBL subfamily.</text>
</comment>
<dbReference type="KEGG" id="egr:104421039"/>
<evidence type="ECO:0000259" key="7">
    <source>
        <dbReference type="Pfam" id="PF13839"/>
    </source>
</evidence>
<reference evidence="9" key="1">
    <citation type="submission" date="2013-07" db="EMBL/GenBank/DDBJ databases">
        <title>The genome of Eucalyptus grandis.</title>
        <authorList>
            <person name="Schmutz J."/>
            <person name="Hayes R."/>
            <person name="Myburg A."/>
            <person name="Tuskan G."/>
            <person name="Grattapaglia D."/>
            <person name="Rokhsar D.S."/>
        </authorList>
    </citation>
    <scope>NUCLEOTIDE SEQUENCE</scope>
    <source>
        <tissue evidence="9">Leaf extractions</tissue>
    </source>
</reference>
<dbReference type="AlphaFoldDB" id="A0A059A8P0"/>
<evidence type="ECO:0000259" key="8">
    <source>
        <dbReference type="Pfam" id="PF14416"/>
    </source>
</evidence>
<keyword evidence="5" id="KW-1133">Transmembrane helix</keyword>